<dbReference type="AlphaFoldDB" id="A0A2N9GA00"/>
<proteinExistence type="predicted"/>
<protein>
    <submittedName>
        <fullName evidence="1">Uncharacterized protein</fullName>
    </submittedName>
</protein>
<name>A0A2N9GA00_FAGSY</name>
<reference evidence="1" key="1">
    <citation type="submission" date="2018-02" db="EMBL/GenBank/DDBJ databases">
        <authorList>
            <person name="Cohen D.B."/>
            <person name="Kent A.D."/>
        </authorList>
    </citation>
    <scope>NUCLEOTIDE SEQUENCE</scope>
</reference>
<accession>A0A2N9GA00</accession>
<gene>
    <name evidence="1" type="ORF">FSB_LOCUS23933</name>
</gene>
<sequence>MDLSFGRGFTEFVKLSPFKSSVASSNDDDEDNDSSLTRMNATGDWLIHESKYIRSCYNRWMGVGNNASTTVGWRNGPPFKTSPSILLRSRMVMVEDLKRLIRRILPTFFLKYCGI</sequence>
<evidence type="ECO:0000313" key="1">
    <source>
        <dbReference type="EMBL" id="SPC96051.1"/>
    </source>
</evidence>
<organism evidence="1">
    <name type="scientific">Fagus sylvatica</name>
    <name type="common">Beechnut</name>
    <dbReference type="NCBI Taxonomy" id="28930"/>
    <lineage>
        <taxon>Eukaryota</taxon>
        <taxon>Viridiplantae</taxon>
        <taxon>Streptophyta</taxon>
        <taxon>Embryophyta</taxon>
        <taxon>Tracheophyta</taxon>
        <taxon>Spermatophyta</taxon>
        <taxon>Magnoliopsida</taxon>
        <taxon>eudicotyledons</taxon>
        <taxon>Gunneridae</taxon>
        <taxon>Pentapetalae</taxon>
        <taxon>rosids</taxon>
        <taxon>fabids</taxon>
        <taxon>Fagales</taxon>
        <taxon>Fagaceae</taxon>
        <taxon>Fagus</taxon>
    </lineage>
</organism>
<dbReference type="EMBL" id="OIVN01001632">
    <property type="protein sequence ID" value="SPC96051.1"/>
    <property type="molecule type" value="Genomic_DNA"/>
</dbReference>